<dbReference type="Pfam" id="PF00078">
    <property type="entry name" value="RVT_1"/>
    <property type="match status" value="1"/>
</dbReference>
<evidence type="ECO:0000259" key="1">
    <source>
        <dbReference type="Pfam" id="PF00078"/>
    </source>
</evidence>
<protein>
    <submittedName>
        <fullName evidence="2">Retrovirus-related Pol polyprotein from type-2 retrotransposable element R2DM</fullName>
    </submittedName>
</protein>
<dbReference type="EMBL" id="BGPR01004670">
    <property type="protein sequence ID" value="GBN02052.1"/>
    <property type="molecule type" value="Genomic_DNA"/>
</dbReference>
<proteinExistence type="predicted"/>
<organism evidence="2 3">
    <name type="scientific">Araneus ventricosus</name>
    <name type="common">Orbweaver spider</name>
    <name type="synonym">Epeira ventricosa</name>
    <dbReference type="NCBI Taxonomy" id="182803"/>
    <lineage>
        <taxon>Eukaryota</taxon>
        <taxon>Metazoa</taxon>
        <taxon>Ecdysozoa</taxon>
        <taxon>Arthropoda</taxon>
        <taxon>Chelicerata</taxon>
        <taxon>Arachnida</taxon>
        <taxon>Araneae</taxon>
        <taxon>Araneomorphae</taxon>
        <taxon>Entelegynae</taxon>
        <taxon>Araneoidea</taxon>
        <taxon>Araneidae</taxon>
        <taxon>Araneus</taxon>
    </lineage>
</organism>
<evidence type="ECO:0000313" key="3">
    <source>
        <dbReference type="Proteomes" id="UP000499080"/>
    </source>
</evidence>
<feature type="domain" description="Reverse transcriptase" evidence="1">
    <location>
        <begin position="202"/>
        <end position="316"/>
    </location>
</feature>
<evidence type="ECO:0000313" key="2">
    <source>
        <dbReference type="EMBL" id="GBN02052.1"/>
    </source>
</evidence>
<dbReference type="PANTHER" id="PTHR19446">
    <property type="entry name" value="REVERSE TRANSCRIPTASES"/>
    <property type="match status" value="1"/>
</dbReference>
<dbReference type="InterPro" id="IPR000477">
    <property type="entry name" value="RT_dom"/>
</dbReference>
<comment type="caution">
    <text evidence="2">The sequence shown here is derived from an EMBL/GenBank/DDBJ whole genome shotgun (WGS) entry which is preliminary data.</text>
</comment>
<gene>
    <name evidence="2" type="primary">pol_3193</name>
    <name evidence="2" type="ORF">AVEN_83831_1</name>
</gene>
<name>A0A4Y2KJ55_ARAVE</name>
<dbReference type="OrthoDB" id="6503643at2759"/>
<dbReference type="AlphaFoldDB" id="A0A4Y2KJ55"/>
<keyword evidence="3" id="KW-1185">Reference proteome</keyword>
<sequence length="345" mass="40160">MSVQLFPMNLRKFGRIFVNDLVRRHFLQERISFCRSFCRTNRRPLVQSKFQGRILRGKISKRRQRRQDYERTQEAFRRIPYQILDPVDSSTMATPFDDDFRSYWEIVLSIPADHRSSFPILPAGNMEHSDRESVTLTLLDPISLEEVHKCFPRNQSAPRPDLVTVKELRDIPIWDIVKMLNIFLFCRKLPERLCKSRTIFIPKISGACKPGDFRPISLTPLLGRLFSKIMAQRLNKFANLANEQRGFIPDDGVAQNIFLLDFVLRHAHEKCRATYIASIDLAKAFVSLSFDFVFAALTEKGIHPEFISLIRMIYDQSSTSFEPFADHRFTPSCGKGTHFSRCYLT</sequence>
<reference evidence="2 3" key="1">
    <citation type="journal article" date="2019" name="Sci. Rep.">
        <title>Orb-weaving spider Araneus ventricosus genome elucidates the spidroin gene catalogue.</title>
        <authorList>
            <person name="Kono N."/>
            <person name="Nakamura H."/>
            <person name="Ohtoshi R."/>
            <person name="Moran D.A.P."/>
            <person name="Shinohara A."/>
            <person name="Yoshida Y."/>
            <person name="Fujiwara M."/>
            <person name="Mori M."/>
            <person name="Tomita M."/>
            <person name="Arakawa K."/>
        </authorList>
    </citation>
    <scope>NUCLEOTIDE SEQUENCE [LARGE SCALE GENOMIC DNA]</scope>
</reference>
<dbReference type="Proteomes" id="UP000499080">
    <property type="component" value="Unassembled WGS sequence"/>
</dbReference>
<accession>A0A4Y2KJ55</accession>